<evidence type="ECO:0008006" key="4">
    <source>
        <dbReference type="Google" id="ProtNLM"/>
    </source>
</evidence>
<dbReference type="Proteomes" id="UP001501495">
    <property type="component" value="Unassembled WGS sequence"/>
</dbReference>
<organism evidence="2 3">
    <name type="scientific">Nocardioides fonticola</name>
    <dbReference type="NCBI Taxonomy" id="450363"/>
    <lineage>
        <taxon>Bacteria</taxon>
        <taxon>Bacillati</taxon>
        <taxon>Actinomycetota</taxon>
        <taxon>Actinomycetes</taxon>
        <taxon>Propionibacteriales</taxon>
        <taxon>Nocardioidaceae</taxon>
        <taxon>Nocardioides</taxon>
    </lineage>
</organism>
<gene>
    <name evidence="2" type="ORF">GCM10022215_01040</name>
</gene>
<evidence type="ECO:0000313" key="3">
    <source>
        <dbReference type="Proteomes" id="UP001501495"/>
    </source>
</evidence>
<accession>A0ABP7X906</accession>
<sequence>MVSPTRPAARAVGLVAAWVAAATAAVVVGVLAVSGLGASFRDRGPIGDNEAVREAQLGAAAPTRLEEPGERRVFSGAHGRFVVRCRGAYAEGLRAMPAPGWRVVSYEPGPDDDVDAIFTRGRSSVEIDVFCNRGMPTIAELERNEIPEG</sequence>
<keyword evidence="1" id="KW-1133">Transmembrane helix</keyword>
<keyword evidence="1" id="KW-0812">Transmembrane</keyword>
<dbReference type="EMBL" id="BAAAZH010000001">
    <property type="protein sequence ID" value="GAA4107801.1"/>
    <property type="molecule type" value="Genomic_DNA"/>
</dbReference>
<evidence type="ECO:0000256" key="1">
    <source>
        <dbReference type="SAM" id="Phobius"/>
    </source>
</evidence>
<evidence type="ECO:0000313" key="2">
    <source>
        <dbReference type="EMBL" id="GAA4107801.1"/>
    </source>
</evidence>
<keyword evidence="1" id="KW-0472">Membrane</keyword>
<feature type="transmembrane region" description="Helical" evidence="1">
    <location>
        <begin position="12"/>
        <end position="33"/>
    </location>
</feature>
<reference evidence="3" key="1">
    <citation type="journal article" date="2019" name="Int. J. Syst. Evol. Microbiol.">
        <title>The Global Catalogue of Microorganisms (GCM) 10K type strain sequencing project: providing services to taxonomists for standard genome sequencing and annotation.</title>
        <authorList>
            <consortium name="The Broad Institute Genomics Platform"/>
            <consortium name="The Broad Institute Genome Sequencing Center for Infectious Disease"/>
            <person name="Wu L."/>
            <person name="Ma J."/>
        </authorList>
    </citation>
    <scope>NUCLEOTIDE SEQUENCE [LARGE SCALE GENOMIC DNA]</scope>
    <source>
        <strain evidence="3">JCM 16703</strain>
    </source>
</reference>
<proteinExistence type="predicted"/>
<keyword evidence="3" id="KW-1185">Reference proteome</keyword>
<name>A0ABP7X906_9ACTN</name>
<comment type="caution">
    <text evidence="2">The sequence shown here is derived from an EMBL/GenBank/DDBJ whole genome shotgun (WGS) entry which is preliminary data.</text>
</comment>
<protein>
    <recommendedName>
        <fullName evidence="4">Secreted protein</fullName>
    </recommendedName>
</protein>